<accession>H5U7K7</accession>
<dbReference type="Pfam" id="PF00722">
    <property type="entry name" value="Glyco_hydro_16"/>
    <property type="match status" value="2"/>
</dbReference>
<dbReference type="Proteomes" id="UP000005845">
    <property type="component" value="Unassembled WGS sequence"/>
</dbReference>
<organism evidence="4 5">
    <name type="scientific">Gordonia sputi NBRC 100414</name>
    <dbReference type="NCBI Taxonomy" id="1089453"/>
    <lineage>
        <taxon>Bacteria</taxon>
        <taxon>Bacillati</taxon>
        <taxon>Actinomycetota</taxon>
        <taxon>Actinomycetes</taxon>
        <taxon>Mycobacteriales</taxon>
        <taxon>Gordoniaceae</taxon>
        <taxon>Gordonia</taxon>
    </lineage>
</organism>
<evidence type="ECO:0000256" key="2">
    <source>
        <dbReference type="SAM" id="SignalP"/>
    </source>
</evidence>
<dbReference type="SUPFAM" id="SSF49899">
    <property type="entry name" value="Concanavalin A-like lectins/glucanases"/>
    <property type="match status" value="1"/>
</dbReference>
<dbReference type="GO" id="GO:0005975">
    <property type="term" value="P:carbohydrate metabolic process"/>
    <property type="evidence" value="ECO:0007669"/>
    <property type="project" value="InterPro"/>
</dbReference>
<evidence type="ECO:0000313" key="5">
    <source>
        <dbReference type="Proteomes" id="UP000005845"/>
    </source>
</evidence>
<protein>
    <submittedName>
        <fullName evidence="4">Putative beta-glucanase</fullName>
    </submittedName>
</protein>
<feature type="signal peptide" evidence="2">
    <location>
        <begin position="1"/>
        <end position="30"/>
    </location>
</feature>
<dbReference type="PANTHER" id="PTHR10963:SF55">
    <property type="entry name" value="GLYCOSIDE HYDROLASE FAMILY 16 PROTEIN"/>
    <property type="match status" value="1"/>
</dbReference>
<dbReference type="eggNOG" id="COG2273">
    <property type="taxonomic scope" value="Bacteria"/>
</dbReference>
<proteinExistence type="inferred from homology"/>
<feature type="chain" id="PRO_5003599656" evidence="2">
    <location>
        <begin position="31"/>
        <end position="288"/>
    </location>
</feature>
<evidence type="ECO:0000256" key="1">
    <source>
        <dbReference type="ARBA" id="ARBA00006865"/>
    </source>
</evidence>
<name>H5U7K7_9ACTN</name>
<dbReference type="InterPro" id="IPR006311">
    <property type="entry name" value="TAT_signal"/>
</dbReference>
<dbReference type="AlphaFoldDB" id="H5U7K7"/>
<dbReference type="Gene3D" id="2.60.120.200">
    <property type="match status" value="1"/>
</dbReference>
<dbReference type="GO" id="GO:0004553">
    <property type="term" value="F:hydrolase activity, hydrolyzing O-glycosyl compounds"/>
    <property type="evidence" value="ECO:0007669"/>
    <property type="project" value="InterPro"/>
</dbReference>
<evidence type="ECO:0000259" key="3">
    <source>
        <dbReference type="PROSITE" id="PS51762"/>
    </source>
</evidence>
<gene>
    <name evidence="4" type="ORF">GOSPT_152_00140</name>
</gene>
<evidence type="ECO:0000313" key="4">
    <source>
        <dbReference type="EMBL" id="GAB41715.1"/>
    </source>
</evidence>
<dbReference type="InterPro" id="IPR000757">
    <property type="entry name" value="Beta-glucanase-like"/>
</dbReference>
<comment type="caution">
    <text evidence="4">The sequence shown here is derived from an EMBL/GenBank/DDBJ whole genome shotgun (WGS) entry which is preliminary data.</text>
</comment>
<reference evidence="4 5" key="1">
    <citation type="submission" date="2012-02" db="EMBL/GenBank/DDBJ databases">
        <title>Whole genome shotgun sequence of Gordonia sputi NBRC 100414.</title>
        <authorList>
            <person name="Yoshida I."/>
            <person name="Hosoyama A."/>
            <person name="Tsuchikane K."/>
            <person name="Katsumata H."/>
            <person name="Yamazaki S."/>
            <person name="Fujita N."/>
        </authorList>
    </citation>
    <scope>NUCLEOTIDE SEQUENCE [LARGE SCALE GENOMIC DNA]</scope>
    <source>
        <strain evidence="4 5">NBRC 100414</strain>
    </source>
</reference>
<keyword evidence="5" id="KW-1185">Reference proteome</keyword>
<dbReference type="PROSITE" id="PS51318">
    <property type="entry name" value="TAT"/>
    <property type="match status" value="1"/>
</dbReference>
<comment type="similarity">
    <text evidence="1">Belongs to the glycosyl hydrolase 16 family.</text>
</comment>
<dbReference type="InterPro" id="IPR050546">
    <property type="entry name" value="Glycosyl_Hydrlase_16"/>
</dbReference>
<keyword evidence="2" id="KW-0732">Signal</keyword>
<feature type="domain" description="GH16" evidence="3">
    <location>
        <begin position="20"/>
        <end position="288"/>
    </location>
</feature>
<dbReference type="CDD" id="cd08023">
    <property type="entry name" value="GH16_laminarinase_like"/>
    <property type="match status" value="1"/>
</dbReference>
<dbReference type="EMBL" id="BAFC01000150">
    <property type="protein sequence ID" value="GAB41715.1"/>
    <property type="molecule type" value="Genomic_DNA"/>
</dbReference>
<dbReference type="PANTHER" id="PTHR10963">
    <property type="entry name" value="GLYCOSYL HYDROLASE-RELATED"/>
    <property type="match status" value="1"/>
</dbReference>
<dbReference type="PROSITE" id="PS51762">
    <property type="entry name" value="GH16_2"/>
    <property type="match status" value="1"/>
</dbReference>
<dbReference type="InterPro" id="IPR013320">
    <property type="entry name" value="ConA-like_dom_sf"/>
</dbReference>
<sequence length="288" mass="30371">MYFLRRAIVTALTVGSIGAAMATAGPTAHAADTAFSDEFVGAAGSAPNSALWNYETGGGGWGNDEKQTYTSSRENSRLDGSGHLVIEAKNSGGGWTSARLNTKGKREFTYGTISARLSLPGGAGLHSGFWLLGADIWEVGFPKAGEIDIAEHINNSDFVHIGVHGPTGSGGFGSADAGSLRDILPDAIPLPDGANGKYQRGSDILGIDPTDFHTYGVRKTATSITFLFDGRSVYTVNRADLSAGQRWVFDKPMYPILNLAVGGVWPGPTNSSTPNPATMKVDWLRYTP</sequence>